<keyword evidence="5" id="KW-1185">Reference proteome</keyword>
<accession>A0A835ERJ3</accession>
<sequence>MVAGSIKEELAIAVPAEMLWKAAFATGDESSLRNLFAGLSNAEVKIDGDGEPGSIYSLKFNPGVGAGTVFIKGRLAARDNEAQVISFNEVTIEGGEMAAAQLKSQVVRCKVEPTVEGGCVAKVTIDYESLNGRPLSPVDEAKLMKGYVGLMKKMEENMVAYSSVLA</sequence>
<dbReference type="GO" id="GO:0004864">
    <property type="term" value="F:protein phosphatase inhibitor activity"/>
    <property type="evidence" value="ECO:0007669"/>
    <property type="project" value="InterPro"/>
</dbReference>
<dbReference type="PANTHER" id="PTHR31213:SF168">
    <property type="entry name" value="OS12G0555100 PROTEIN"/>
    <property type="match status" value="1"/>
</dbReference>
<reference evidence="4" key="1">
    <citation type="submission" date="2020-07" db="EMBL/GenBank/DDBJ databases">
        <title>Genome sequence and genetic diversity analysis of an under-domesticated orphan crop, white fonio (Digitaria exilis).</title>
        <authorList>
            <person name="Bennetzen J.L."/>
            <person name="Chen S."/>
            <person name="Ma X."/>
            <person name="Wang X."/>
            <person name="Yssel A.E.J."/>
            <person name="Chaluvadi S.R."/>
            <person name="Johnson M."/>
            <person name="Gangashetty P."/>
            <person name="Hamidou F."/>
            <person name="Sanogo M.D."/>
            <person name="Zwaenepoel A."/>
            <person name="Wallace J."/>
            <person name="Van De Peer Y."/>
            <person name="Van Deynze A."/>
        </authorList>
    </citation>
    <scope>NUCLEOTIDE SEQUENCE</scope>
    <source>
        <tissue evidence="4">Leaves</tissue>
    </source>
</reference>
<feature type="domain" description="Bet v I/Major latex protein" evidence="3">
    <location>
        <begin position="1"/>
        <end position="159"/>
    </location>
</feature>
<dbReference type="GO" id="GO:0038023">
    <property type="term" value="F:signaling receptor activity"/>
    <property type="evidence" value="ECO:0007669"/>
    <property type="project" value="InterPro"/>
</dbReference>
<evidence type="ECO:0000259" key="3">
    <source>
        <dbReference type="Pfam" id="PF00407"/>
    </source>
</evidence>
<dbReference type="OrthoDB" id="631900at2759"/>
<comment type="similarity">
    <text evidence="2">Belongs to the BetVI family.</text>
</comment>
<dbReference type="Pfam" id="PF00407">
    <property type="entry name" value="Bet_v_1"/>
    <property type="match status" value="1"/>
</dbReference>
<organism evidence="4 5">
    <name type="scientific">Digitaria exilis</name>
    <dbReference type="NCBI Taxonomy" id="1010633"/>
    <lineage>
        <taxon>Eukaryota</taxon>
        <taxon>Viridiplantae</taxon>
        <taxon>Streptophyta</taxon>
        <taxon>Embryophyta</taxon>
        <taxon>Tracheophyta</taxon>
        <taxon>Spermatophyta</taxon>
        <taxon>Magnoliopsida</taxon>
        <taxon>Liliopsida</taxon>
        <taxon>Poales</taxon>
        <taxon>Poaceae</taxon>
        <taxon>PACMAD clade</taxon>
        <taxon>Panicoideae</taxon>
        <taxon>Panicodae</taxon>
        <taxon>Paniceae</taxon>
        <taxon>Anthephorinae</taxon>
        <taxon>Digitaria</taxon>
    </lineage>
</organism>
<dbReference type="PRINTS" id="PR00634">
    <property type="entry name" value="BETALLERGEN"/>
</dbReference>
<dbReference type="GO" id="GO:0005737">
    <property type="term" value="C:cytoplasm"/>
    <property type="evidence" value="ECO:0007669"/>
    <property type="project" value="TreeGrafter"/>
</dbReference>
<evidence type="ECO:0000313" key="4">
    <source>
        <dbReference type="EMBL" id="KAF8704927.1"/>
    </source>
</evidence>
<comment type="subcellular location">
    <subcellularLocation>
        <location evidence="1">Nucleus</location>
    </subcellularLocation>
</comment>
<gene>
    <name evidence="4" type="ORF">HU200_031171</name>
</gene>
<dbReference type="Gramene" id="Dexi5B01G0006200.1">
    <property type="protein sequence ID" value="Dexi5B01G0006200.1:cds"/>
    <property type="gene ID" value="Dexi5B01G0006200"/>
</dbReference>
<evidence type="ECO:0000256" key="1">
    <source>
        <dbReference type="ARBA" id="ARBA00004123"/>
    </source>
</evidence>
<comment type="caution">
    <text evidence="4">The sequence shown here is derived from an EMBL/GenBank/DDBJ whole genome shotgun (WGS) entry which is preliminary data.</text>
</comment>
<evidence type="ECO:0000256" key="2">
    <source>
        <dbReference type="ARBA" id="ARBA00009744"/>
    </source>
</evidence>
<evidence type="ECO:0000313" key="5">
    <source>
        <dbReference type="Proteomes" id="UP000636709"/>
    </source>
</evidence>
<dbReference type="CDD" id="cd07816">
    <property type="entry name" value="Bet_v1-like"/>
    <property type="match status" value="1"/>
</dbReference>
<dbReference type="GO" id="GO:0006952">
    <property type="term" value="P:defense response"/>
    <property type="evidence" value="ECO:0007669"/>
    <property type="project" value="InterPro"/>
</dbReference>
<dbReference type="InterPro" id="IPR000916">
    <property type="entry name" value="Bet_v_I/MLP"/>
</dbReference>
<dbReference type="GO" id="GO:0010427">
    <property type="term" value="F:abscisic acid binding"/>
    <property type="evidence" value="ECO:0007669"/>
    <property type="project" value="InterPro"/>
</dbReference>
<dbReference type="AlphaFoldDB" id="A0A835ERJ3"/>
<name>A0A835ERJ3_9POAL</name>
<protein>
    <recommendedName>
        <fullName evidence="3">Bet v I/Major latex protein domain-containing protein</fullName>
    </recommendedName>
</protein>
<dbReference type="EMBL" id="JACEFO010001770">
    <property type="protein sequence ID" value="KAF8704927.1"/>
    <property type="molecule type" value="Genomic_DNA"/>
</dbReference>
<dbReference type="Proteomes" id="UP000636709">
    <property type="component" value="Unassembled WGS sequence"/>
</dbReference>
<dbReference type="InterPro" id="IPR023393">
    <property type="entry name" value="START-like_dom_sf"/>
</dbReference>
<dbReference type="GO" id="GO:0005634">
    <property type="term" value="C:nucleus"/>
    <property type="evidence" value="ECO:0007669"/>
    <property type="project" value="UniProtKB-SubCell"/>
</dbReference>
<dbReference type="GO" id="GO:0009738">
    <property type="term" value="P:abscisic acid-activated signaling pathway"/>
    <property type="evidence" value="ECO:0007669"/>
    <property type="project" value="InterPro"/>
</dbReference>
<dbReference type="PANTHER" id="PTHR31213">
    <property type="entry name" value="OS08G0374000 PROTEIN-RELATED"/>
    <property type="match status" value="1"/>
</dbReference>
<dbReference type="InterPro" id="IPR050279">
    <property type="entry name" value="Plant_def-hormone_signal"/>
</dbReference>
<dbReference type="Gene3D" id="3.30.530.20">
    <property type="match status" value="1"/>
</dbReference>
<dbReference type="SUPFAM" id="SSF55961">
    <property type="entry name" value="Bet v1-like"/>
    <property type="match status" value="1"/>
</dbReference>
<dbReference type="InterPro" id="IPR024949">
    <property type="entry name" value="Bet_v_I_allergen"/>
</dbReference>
<proteinExistence type="inferred from homology"/>